<proteinExistence type="predicted"/>
<feature type="compositionally biased region" description="Basic and acidic residues" evidence="1">
    <location>
        <begin position="1"/>
        <end position="15"/>
    </location>
</feature>
<organism evidence="2 3">
    <name type="scientific">Dorcoceras hygrometricum</name>
    <dbReference type="NCBI Taxonomy" id="472368"/>
    <lineage>
        <taxon>Eukaryota</taxon>
        <taxon>Viridiplantae</taxon>
        <taxon>Streptophyta</taxon>
        <taxon>Embryophyta</taxon>
        <taxon>Tracheophyta</taxon>
        <taxon>Spermatophyta</taxon>
        <taxon>Magnoliopsida</taxon>
        <taxon>eudicotyledons</taxon>
        <taxon>Gunneridae</taxon>
        <taxon>Pentapetalae</taxon>
        <taxon>asterids</taxon>
        <taxon>lamiids</taxon>
        <taxon>Lamiales</taxon>
        <taxon>Gesneriaceae</taxon>
        <taxon>Didymocarpoideae</taxon>
        <taxon>Trichosporeae</taxon>
        <taxon>Loxocarpinae</taxon>
        <taxon>Dorcoceras</taxon>
    </lineage>
</organism>
<sequence>MGIRDRPETNLEDRTAVASPRGSPDGGWTAAHGGGCRQRNVRHTAARWPHLARHHPAIAARLAWLTAAGVAASHGATIARGRWPPCATSAHGVARAHDRILLVKTIGTSPITATAGHGGGAAAQGGTRRREVGRGGGGRD</sequence>
<dbReference type="EMBL" id="KV010707">
    <property type="protein sequence ID" value="KZV27009.1"/>
    <property type="molecule type" value="Genomic_DNA"/>
</dbReference>
<dbReference type="Proteomes" id="UP000250235">
    <property type="component" value="Unassembled WGS sequence"/>
</dbReference>
<accession>A0A2Z7B5L6</accession>
<dbReference type="GO" id="GO:0016853">
    <property type="term" value="F:isomerase activity"/>
    <property type="evidence" value="ECO:0007669"/>
    <property type="project" value="UniProtKB-KW"/>
</dbReference>
<reference evidence="2 3" key="1">
    <citation type="journal article" date="2015" name="Proc. Natl. Acad. Sci. U.S.A.">
        <title>The resurrection genome of Boea hygrometrica: A blueprint for survival of dehydration.</title>
        <authorList>
            <person name="Xiao L."/>
            <person name="Yang G."/>
            <person name="Zhang L."/>
            <person name="Yang X."/>
            <person name="Zhao S."/>
            <person name="Ji Z."/>
            <person name="Zhou Q."/>
            <person name="Hu M."/>
            <person name="Wang Y."/>
            <person name="Chen M."/>
            <person name="Xu Y."/>
            <person name="Jin H."/>
            <person name="Xiao X."/>
            <person name="Hu G."/>
            <person name="Bao F."/>
            <person name="Hu Y."/>
            <person name="Wan P."/>
            <person name="Li L."/>
            <person name="Deng X."/>
            <person name="Kuang T."/>
            <person name="Xiang C."/>
            <person name="Zhu J.K."/>
            <person name="Oliver M.J."/>
            <person name="He Y."/>
        </authorList>
    </citation>
    <scope>NUCLEOTIDE SEQUENCE [LARGE SCALE GENOMIC DNA]</scope>
    <source>
        <strain evidence="3">cv. XS01</strain>
    </source>
</reference>
<dbReference type="AlphaFoldDB" id="A0A2Z7B5L6"/>
<evidence type="ECO:0000256" key="1">
    <source>
        <dbReference type="SAM" id="MobiDB-lite"/>
    </source>
</evidence>
<feature type="region of interest" description="Disordered" evidence="1">
    <location>
        <begin position="1"/>
        <end position="35"/>
    </location>
</feature>
<feature type="compositionally biased region" description="Basic and acidic residues" evidence="1">
    <location>
        <begin position="128"/>
        <end position="140"/>
    </location>
</feature>
<evidence type="ECO:0000313" key="3">
    <source>
        <dbReference type="Proteomes" id="UP000250235"/>
    </source>
</evidence>
<evidence type="ECO:0000313" key="2">
    <source>
        <dbReference type="EMBL" id="KZV27009.1"/>
    </source>
</evidence>
<name>A0A2Z7B5L6_9LAMI</name>
<feature type="region of interest" description="Disordered" evidence="1">
    <location>
        <begin position="112"/>
        <end position="140"/>
    </location>
</feature>
<gene>
    <name evidence="2" type="ORF">F511_37300</name>
</gene>
<keyword evidence="2" id="KW-0413">Isomerase</keyword>
<keyword evidence="3" id="KW-1185">Reference proteome</keyword>
<protein>
    <submittedName>
        <fullName evidence="2">1-deoxy-D-xylulose 5-phosphate reductoisomerase</fullName>
    </submittedName>
</protein>